<dbReference type="EMBL" id="CAKXYY010000020">
    <property type="protein sequence ID" value="CAH2354998.1"/>
    <property type="molecule type" value="Genomic_DNA"/>
</dbReference>
<dbReference type="SUPFAM" id="SSF53649">
    <property type="entry name" value="Alkaline phosphatase-like"/>
    <property type="match status" value="1"/>
</dbReference>
<dbReference type="PANTHER" id="PTHR10151:SF120">
    <property type="entry name" value="BIS(5'-ADENOSYL)-TRIPHOSPHATASE"/>
    <property type="match status" value="1"/>
</dbReference>
<keyword evidence="4" id="KW-1185">Reference proteome</keyword>
<dbReference type="AlphaFoldDB" id="A0A9P0W0G1"/>
<accession>A0A9P0W0G1</accession>
<keyword evidence="2" id="KW-0812">Transmembrane</keyword>
<dbReference type="GO" id="GO:0009141">
    <property type="term" value="P:nucleoside triphosphate metabolic process"/>
    <property type="evidence" value="ECO:0007669"/>
    <property type="project" value="TreeGrafter"/>
</dbReference>
<gene>
    <name evidence="3" type="ORF">CLIB1423_20S01750</name>
</gene>
<sequence>MSVNYSKLHSVDMPVTDLDDQDEDFALDEHHHHQNQRQQFDPLEGLDYEVEDTHDEAGNGLGSSGIFGSVRNTFNSAEERIRLVFNGGYGQPPSYEDSERAPESSVEYWASKVRNAGRSFGDTLRGSLHRTNTFELRDMSNDNDDLYADVPNNKNLITGERSWKEKGLWGVLIFAMSGMLFFLVKFGNPLARQEEYHRTHTINKVVLSNTTHDFHKTTILVSLDGFHPHYINSKLTPTLHNMLLHDYGAPYMIPSFPSSTFPNHWTLVTGLHPSEHGIVGNTFYDPVLDKQFVNTDKTRGALDPEFWQGGEPLWETAYKQGVNSAIHMWPGSEVPGIGFENGPEFVDAYNGSELLSAKVERVMTWLDIEKIEERPELILSYVPTIDTFGHKYGISGPELEKALTYVDDFIDLLLLELKKRNLQDIANVIVVSDHGMAPTSNDRLLYLDDLIDLNNEIEHIDGWPLFGLRPKETGSKAEEAIIEEFNKNIPDDLKDHFQIYKVDELPEEWQFGGALEDHKFNYRLAPIWVIPHVGYAVTTHKQMKDNNYDYKPKGVHGYNNTELLMRAVFLGRGPYFDTKLENSANMKRILPFQNTEVYNLICDTLDMKPSPNNGTFGTGKTAPGETLHSQTLLSFINLLPEDWLDELEYPNLPFEVDHVVEDATYDFLWKKPSRIQPTTVSVSTNTNPASSLKLEASNIAEVSEHIPKPTDLTGEAEPTSKPADDGDNPSKGSIGESEGHSFWGGISEGFNDLGEHLDNIFGDVVDGVENIFDDLFDGGHGRRRI</sequence>
<dbReference type="Proteomes" id="UP000837801">
    <property type="component" value="Unassembled WGS sequence"/>
</dbReference>
<dbReference type="GO" id="GO:0047429">
    <property type="term" value="F:nucleoside triphosphate diphosphatase activity"/>
    <property type="evidence" value="ECO:0007669"/>
    <property type="project" value="TreeGrafter"/>
</dbReference>
<dbReference type="PANTHER" id="PTHR10151">
    <property type="entry name" value="ECTONUCLEOTIDE PYROPHOSPHATASE/PHOSPHODIESTERASE"/>
    <property type="match status" value="1"/>
</dbReference>
<evidence type="ECO:0000256" key="1">
    <source>
        <dbReference type="SAM" id="MobiDB-lite"/>
    </source>
</evidence>
<keyword evidence="2" id="KW-1133">Transmembrane helix</keyword>
<dbReference type="Pfam" id="PF01663">
    <property type="entry name" value="Phosphodiest"/>
    <property type="match status" value="1"/>
</dbReference>
<dbReference type="FunFam" id="3.30.1360.180:FF:000003">
    <property type="entry name" value="Type I phosphodiesterase/nucleotide pyrophosphatase family protein"/>
    <property type="match status" value="1"/>
</dbReference>
<dbReference type="InterPro" id="IPR017850">
    <property type="entry name" value="Alkaline_phosphatase_core_sf"/>
</dbReference>
<reference evidence="3" key="1">
    <citation type="submission" date="2022-03" db="EMBL/GenBank/DDBJ databases">
        <authorList>
            <person name="Legras J.-L."/>
            <person name="Devillers H."/>
            <person name="Grondin C."/>
        </authorList>
    </citation>
    <scope>NUCLEOTIDE SEQUENCE</scope>
    <source>
        <strain evidence="3">CLIB 1423</strain>
    </source>
</reference>
<dbReference type="InterPro" id="IPR002591">
    <property type="entry name" value="Phosphodiest/P_Trfase"/>
</dbReference>
<dbReference type="Gene3D" id="3.30.1360.180">
    <property type="match status" value="1"/>
</dbReference>
<dbReference type="Gene3D" id="3.40.720.10">
    <property type="entry name" value="Alkaline Phosphatase, subunit A"/>
    <property type="match status" value="1"/>
</dbReference>
<dbReference type="CDD" id="cd16018">
    <property type="entry name" value="Enpp"/>
    <property type="match status" value="1"/>
</dbReference>
<evidence type="ECO:0000256" key="2">
    <source>
        <dbReference type="SAM" id="Phobius"/>
    </source>
</evidence>
<name>A0A9P0W0G1_9ASCO</name>
<feature type="region of interest" description="Disordered" evidence="1">
    <location>
        <begin position="704"/>
        <end position="739"/>
    </location>
</feature>
<dbReference type="GO" id="GO:0017111">
    <property type="term" value="F:ribonucleoside triphosphate phosphatase activity"/>
    <property type="evidence" value="ECO:0007669"/>
    <property type="project" value="TreeGrafter"/>
</dbReference>
<evidence type="ECO:0000313" key="4">
    <source>
        <dbReference type="Proteomes" id="UP000837801"/>
    </source>
</evidence>
<organism evidence="3 4">
    <name type="scientific">[Candida] railenensis</name>
    <dbReference type="NCBI Taxonomy" id="45579"/>
    <lineage>
        <taxon>Eukaryota</taxon>
        <taxon>Fungi</taxon>
        <taxon>Dikarya</taxon>
        <taxon>Ascomycota</taxon>
        <taxon>Saccharomycotina</taxon>
        <taxon>Pichiomycetes</taxon>
        <taxon>Debaryomycetaceae</taxon>
        <taxon>Kurtzmaniella</taxon>
    </lineage>
</organism>
<evidence type="ECO:0000313" key="3">
    <source>
        <dbReference type="EMBL" id="CAH2354998.1"/>
    </source>
</evidence>
<comment type="caution">
    <text evidence="3">The sequence shown here is derived from an EMBL/GenBank/DDBJ whole genome shotgun (WGS) entry which is preliminary data.</text>
</comment>
<protein>
    <submittedName>
        <fullName evidence="3">Ectonucleotide pyrophosphatase/phosphodiesterase 1</fullName>
    </submittedName>
</protein>
<proteinExistence type="predicted"/>
<feature type="transmembrane region" description="Helical" evidence="2">
    <location>
        <begin position="167"/>
        <end position="184"/>
    </location>
</feature>
<keyword evidence="2" id="KW-0472">Membrane</keyword>
<dbReference type="OrthoDB" id="415411at2759"/>